<dbReference type="AlphaFoldDB" id="A0A1M5DDL9"/>
<evidence type="ECO:0000256" key="1">
    <source>
        <dbReference type="SAM" id="Phobius"/>
    </source>
</evidence>
<dbReference type="SUPFAM" id="SSF54523">
    <property type="entry name" value="Pili subunits"/>
    <property type="match status" value="1"/>
</dbReference>
<dbReference type="STRING" id="1121391.SAMN02745206_02409"/>
<keyword evidence="1" id="KW-0472">Membrane</keyword>
<protein>
    <recommendedName>
        <fullName evidence="4">Prepilin-type N-terminal cleavage/methylation domain-containing protein</fullName>
    </recommendedName>
</protein>
<organism evidence="2 3">
    <name type="scientific">Desulfacinum infernum DSM 9756</name>
    <dbReference type="NCBI Taxonomy" id="1121391"/>
    <lineage>
        <taxon>Bacteria</taxon>
        <taxon>Pseudomonadati</taxon>
        <taxon>Thermodesulfobacteriota</taxon>
        <taxon>Syntrophobacteria</taxon>
        <taxon>Syntrophobacterales</taxon>
        <taxon>Syntrophobacteraceae</taxon>
        <taxon>Desulfacinum</taxon>
    </lineage>
</organism>
<dbReference type="RefSeq" id="WP_073039802.1">
    <property type="nucleotide sequence ID" value="NZ_FQVB01000023.1"/>
</dbReference>
<proteinExistence type="predicted"/>
<keyword evidence="1" id="KW-1133">Transmembrane helix</keyword>
<sequence>MTLVELMVSIAITGVVMAAAVGIFTAQHRNYARDRSEKEVAQDAGDVLRLLQRDLMEAGWSVNPTMAFYIQDGGANGSDRLYVNDVDLLDPVAGAARLMDSQCAACLSIVSGSGTTTLTVADPLNDASCTDDLDIDGDGVDTDSCGGDGLPDADSDGDGADVVGGVYQFVISDSGTNKVARVTSTSGLQVNTAGPLSGTFLAPALYYCVDDGNADCHPAGSPEVFVLRRSDRSTGGRQVVAANVAGLQVAYQDDAGNWYGAAGCAGVGVGGGFCEMSPFDPSRIQVLRVSVVLRSPTRDRDRLNDPSFCRPAVENRTAGGAAADCGYLYRTYTVLIHPRNT</sequence>
<keyword evidence="1" id="KW-0812">Transmembrane</keyword>
<evidence type="ECO:0000313" key="3">
    <source>
        <dbReference type="Proteomes" id="UP000184076"/>
    </source>
</evidence>
<name>A0A1M5DDL9_9BACT</name>
<keyword evidence="3" id="KW-1185">Reference proteome</keyword>
<dbReference type="InterPro" id="IPR045584">
    <property type="entry name" value="Pilin-like"/>
</dbReference>
<feature type="transmembrane region" description="Helical" evidence="1">
    <location>
        <begin position="6"/>
        <end position="26"/>
    </location>
</feature>
<accession>A0A1M5DDL9</accession>
<evidence type="ECO:0000313" key="2">
    <source>
        <dbReference type="EMBL" id="SHF65178.1"/>
    </source>
</evidence>
<gene>
    <name evidence="2" type="ORF">SAMN02745206_02409</name>
</gene>
<dbReference type="OrthoDB" id="5507531at2"/>
<evidence type="ECO:0008006" key="4">
    <source>
        <dbReference type="Google" id="ProtNLM"/>
    </source>
</evidence>
<dbReference type="Proteomes" id="UP000184076">
    <property type="component" value="Unassembled WGS sequence"/>
</dbReference>
<dbReference type="EMBL" id="FQVB01000023">
    <property type="protein sequence ID" value="SHF65178.1"/>
    <property type="molecule type" value="Genomic_DNA"/>
</dbReference>
<reference evidence="3" key="1">
    <citation type="submission" date="2016-11" db="EMBL/GenBank/DDBJ databases">
        <authorList>
            <person name="Varghese N."/>
            <person name="Submissions S."/>
        </authorList>
    </citation>
    <scope>NUCLEOTIDE SEQUENCE [LARGE SCALE GENOMIC DNA]</scope>
    <source>
        <strain evidence="3">DSM 9756</strain>
    </source>
</reference>